<dbReference type="Pfam" id="PF07681">
    <property type="entry name" value="DoxX"/>
    <property type="match status" value="1"/>
</dbReference>
<evidence type="ECO:0000313" key="7">
    <source>
        <dbReference type="EMBL" id="CAB5030143.1"/>
    </source>
</evidence>
<dbReference type="AlphaFoldDB" id="A0A6J7RMF1"/>
<organism evidence="7">
    <name type="scientific">freshwater metagenome</name>
    <dbReference type="NCBI Taxonomy" id="449393"/>
    <lineage>
        <taxon>unclassified sequences</taxon>
        <taxon>metagenomes</taxon>
        <taxon>ecological metagenomes</taxon>
    </lineage>
</organism>
<dbReference type="EMBL" id="CAFBQU010000066">
    <property type="protein sequence ID" value="CAB5067755.1"/>
    <property type="molecule type" value="Genomic_DNA"/>
</dbReference>
<evidence type="ECO:0000256" key="4">
    <source>
        <dbReference type="ARBA" id="ARBA00022989"/>
    </source>
</evidence>
<sequence>MSTVDLAALLLRFALGGMIILHGFNKMKNKSSLKGTGQWFASIGMRYPRQQALVAALTETLSGLFILIGLFTPLACAALISTMMVAIIVSHRSSGFFIFNEGQGWEYCAFISVTALSLATIGSGKYSLDNTFEVFKDGWLPFTLCALLAVTGAALHLALFYRPTSKP</sequence>
<feature type="transmembrane region" description="Helical" evidence="6">
    <location>
        <begin position="77"/>
        <end position="100"/>
    </location>
</feature>
<feature type="transmembrane region" description="Helical" evidence="6">
    <location>
        <begin position="6"/>
        <end position="24"/>
    </location>
</feature>
<feature type="transmembrane region" description="Helical" evidence="6">
    <location>
        <begin position="107"/>
        <end position="127"/>
    </location>
</feature>
<evidence type="ECO:0000313" key="8">
    <source>
        <dbReference type="EMBL" id="CAB5067755.1"/>
    </source>
</evidence>
<protein>
    <submittedName>
        <fullName evidence="7">Unannotated protein</fullName>
    </submittedName>
</protein>
<gene>
    <name evidence="7" type="ORF">UFOPK4098_01465</name>
    <name evidence="8" type="ORF">UFOPK4347_01571</name>
</gene>
<evidence type="ECO:0000256" key="1">
    <source>
        <dbReference type="ARBA" id="ARBA00004651"/>
    </source>
</evidence>
<keyword evidence="5 6" id="KW-0472">Membrane</keyword>
<evidence type="ECO:0000256" key="5">
    <source>
        <dbReference type="ARBA" id="ARBA00023136"/>
    </source>
</evidence>
<proteinExistence type="predicted"/>
<evidence type="ECO:0000256" key="3">
    <source>
        <dbReference type="ARBA" id="ARBA00022692"/>
    </source>
</evidence>
<dbReference type="PANTHER" id="PTHR33452:SF1">
    <property type="entry name" value="INNER MEMBRANE PROTEIN YPHA-RELATED"/>
    <property type="match status" value="1"/>
</dbReference>
<dbReference type="EMBL" id="CAFBPN010000124">
    <property type="protein sequence ID" value="CAB5030143.1"/>
    <property type="molecule type" value="Genomic_DNA"/>
</dbReference>
<dbReference type="InterPro" id="IPR051907">
    <property type="entry name" value="DoxX-like_oxidoreductase"/>
</dbReference>
<accession>A0A6J7RMF1</accession>
<feature type="transmembrane region" description="Helical" evidence="6">
    <location>
        <begin position="139"/>
        <end position="161"/>
    </location>
</feature>
<evidence type="ECO:0000256" key="2">
    <source>
        <dbReference type="ARBA" id="ARBA00022475"/>
    </source>
</evidence>
<keyword evidence="2" id="KW-1003">Cell membrane</keyword>
<keyword evidence="4 6" id="KW-1133">Transmembrane helix</keyword>
<comment type="subcellular location">
    <subcellularLocation>
        <location evidence="1">Cell membrane</location>
        <topology evidence="1">Multi-pass membrane protein</topology>
    </subcellularLocation>
</comment>
<evidence type="ECO:0000256" key="6">
    <source>
        <dbReference type="SAM" id="Phobius"/>
    </source>
</evidence>
<name>A0A6J7RMF1_9ZZZZ</name>
<dbReference type="PANTHER" id="PTHR33452">
    <property type="entry name" value="OXIDOREDUCTASE CATD-RELATED"/>
    <property type="match status" value="1"/>
</dbReference>
<dbReference type="InterPro" id="IPR032808">
    <property type="entry name" value="DoxX"/>
</dbReference>
<dbReference type="GO" id="GO:0005886">
    <property type="term" value="C:plasma membrane"/>
    <property type="evidence" value="ECO:0007669"/>
    <property type="project" value="UniProtKB-SubCell"/>
</dbReference>
<reference evidence="7" key="1">
    <citation type="submission" date="2020-05" db="EMBL/GenBank/DDBJ databases">
        <authorList>
            <person name="Chiriac C."/>
            <person name="Salcher M."/>
            <person name="Ghai R."/>
            <person name="Kavagutti S V."/>
        </authorList>
    </citation>
    <scope>NUCLEOTIDE SEQUENCE</scope>
</reference>
<keyword evidence="3 6" id="KW-0812">Transmembrane</keyword>